<dbReference type="NCBIfam" id="TIGR01139">
    <property type="entry name" value="cysK"/>
    <property type="match status" value="1"/>
</dbReference>
<evidence type="ECO:0000256" key="7">
    <source>
        <dbReference type="ARBA" id="ARBA00022898"/>
    </source>
</evidence>
<evidence type="ECO:0000256" key="10">
    <source>
        <dbReference type="PIRSR" id="PIRSR605856-50"/>
    </source>
</evidence>
<dbReference type="GO" id="GO:0004124">
    <property type="term" value="F:cysteine synthase activity"/>
    <property type="evidence" value="ECO:0007669"/>
    <property type="project" value="UniProtKB-EC"/>
</dbReference>
<dbReference type="STRING" id="1123382.SAMN02745221_01923"/>
<evidence type="ECO:0000313" key="13">
    <source>
        <dbReference type="EMBL" id="SHH20611.1"/>
    </source>
</evidence>
<gene>
    <name evidence="13" type="ORF">SAMN02745221_01923</name>
</gene>
<evidence type="ECO:0000256" key="3">
    <source>
        <dbReference type="ARBA" id="ARBA00007103"/>
    </source>
</evidence>
<dbReference type="InterPro" id="IPR050214">
    <property type="entry name" value="Cys_Synth/Cystath_Beta-Synth"/>
</dbReference>
<evidence type="ECO:0000256" key="8">
    <source>
        <dbReference type="ARBA" id="ARBA00023192"/>
    </source>
</evidence>
<dbReference type="GO" id="GO:0006535">
    <property type="term" value="P:cysteine biosynthetic process from serine"/>
    <property type="evidence" value="ECO:0007669"/>
    <property type="project" value="InterPro"/>
</dbReference>
<comment type="similarity">
    <text evidence="3">Belongs to the cysteine synthase/cystathionine beta-synthase family.</text>
</comment>
<dbReference type="UniPathway" id="UPA00136">
    <property type="reaction ID" value="UER00200"/>
</dbReference>
<dbReference type="RefSeq" id="WP_073093247.1">
    <property type="nucleotide sequence ID" value="NZ_FQWY01000042.1"/>
</dbReference>
<organism evidence="13 14">
    <name type="scientific">Thermosyntropha lipolytica DSM 11003</name>
    <dbReference type="NCBI Taxonomy" id="1123382"/>
    <lineage>
        <taxon>Bacteria</taxon>
        <taxon>Bacillati</taxon>
        <taxon>Bacillota</taxon>
        <taxon>Clostridia</taxon>
        <taxon>Eubacteriales</taxon>
        <taxon>Syntrophomonadaceae</taxon>
        <taxon>Thermosyntropha</taxon>
    </lineage>
</organism>
<dbReference type="InterPro" id="IPR036052">
    <property type="entry name" value="TrpB-like_PALP_sf"/>
</dbReference>
<keyword evidence="14" id="KW-1185">Reference proteome</keyword>
<proteinExistence type="inferred from homology"/>
<feature type="binding site" evidence="10">
    <location>
        <begin position="186"/>
        <end position="190"/>
    </location>
    <ligand>
        <name>pyridoxal 5'-phosphate</name>
        <dbReference type="ChEBI" id="CHEBI:597326"/>
    </ligand>
</feature>
<feature type="binding site" evidence="10">
    <location>
        <position position="274"/>
    </location>
    <ligand>
        <name>pyridoxal 5'-phosphate</name>
        <dbReference type="ChEBI" id="CHEBI:597326"/>
    </ligand>
</feature>
<evidence type="ECO:0000256" key="11">
    <source>
        <dbReference type="PIRSR" id="PIRSR605856-51"/>
    </source>
</evidence>
<dbReference type="Proteomes" id="UP000242329">
    <property type="component" value="Unassembled WGS sequence"/>
</dbReference>
<dbReference type="NCBIfam" id="TIGR01136">
    <property type="entry name" value="cysKM"/>
    <property type="match status" value="1"/>
</dbReference>
<evidence type="ECO:0000256" key="5">
    <source>
        <dbReference type="ARBA" id="ARBA00022605"/>
    </source>
</evidence>
<dbReference type="EMBL" id="FQWY01000042">
    <property type="protein sequence ID" value="SHH20611.1"/>
    <property type="molecule type" value="Genomic_DNA"/>
</dbReference>
<dbReference type="EC" id="2.5.1.47" evidence="4"/>
<evidence type="ECO:0000256" key="4">
    <source>
        <dbReference type="ARBA" id="ARBA00012681"/>
    </source>
</evidence>
<evidence type="ECO:0000256" key="2">
    <source>
        <dbReference type="ARBA" id="ARBA00004962"/>
    </source>
</evidence>
<evidence type="ECO:0000256" key="6">
    <source>
        <dbReference type="ARBA" id="ARBA00022679"/>
    </source>
</evidence>
<dbReference type="CDD" id="cd01561">
    <property type="entry name" value="CBS_like"/>
    <property type="match status" value="1"/>
</dbReference>
<evidence type="ECO:0000259" key="12">
    <source>
        <dbReference type="Pfam" id="PF00291"/>
    </source>
</evidence>
<dbReference type="PANTHER" id="PTHR10314">
    <property type="entry name" value="CYSTATHIONINE BETA-SYNTHASE"/>
    <property type="match status" value="1"/>
</dbReference>
<keyword evidence="8" id="KW-0198">Cysteine biosynthesis</keyword>
<evidence type="ECO:0000256" key="1">
    <source>
        <dbReference type="ARBA" id="ARBA00001933"/>
    </source>
</evidence>
<keyword evidence="7 10" id="KW-0663">Pyridoxal phosphate</keyword>
<feature type="binding site" evidence="10">
    <location>
        <position position="80"/>
    </location>
    <ligand>
        <name>pyridoxal 5'-phosphate</name>
        <dbReference type="ChEBI" id="CHEBI:597326"/>
    </ligand>
</feature>
<dbReference type="Pfam" id="PF00291">
    <property type="entry name" value="PALP"/>
    <property type="match status" value="1"/>
</dbReference>
<dbReference type="Gene3D" id="3.40.50.1100">
    <property type="match status" value="2"/>
</dbReference>
<protein>
    <recommendedName>
        <fullName evidence="4">cysteine synthase</fullName>
        <ecNumber evidence="4">2.5.1.47</ecNumber>
    </recommendedName>
</protein>
<dbReference type="SUPFAM" id="SSF53686">
    <property type="entry name" value="Tryptophan synthase beta subunit-like PLP-dependent enzymes"/>
    <property type="match status" value="1"/>
</dbReference>
<dbReference type="InterPro" id="IPR001926">
    <property type="entry name" value="TrpB-like_PALP"/>
</dbReference>
<dbReference type="AlphaFoldDB" id="A0A1M5R347"/>
<dbReference type="InterPro" id="IPR005859">
    <property type="entry name" value="CysK"/>
</dbReference>
<comment type="cofactor">
    <cofactor evidence="1 10">
        <name>pyridoxal 5'-phosphate</name>
        <dbReference type="ChEBI" id="CHEBI:597326"/>
    </cofactor>
</comment>
<evidence type="ECO:0000256" key="9">
    <source>
        <dbReference type="ARBA" id="ARBA00047931"/>
    </source>
</evidence>
<sequence>MNWERNRYIADNVLEAIGLTPMIRLKNISADLKPEILAKLEYVNPSGSLKDRVVKAIVEKAEARGELKKGMILLEGTTGNTGIATAMVGAAKGYQVIIVMPEGMSEERKKTIQAYGAKLILTPGAETDVDLVLEEVERIKAKYKDQVFHIDQFCRQENVEAHLENTGPEIWEQTAGQVDVFIMCQGTGGTVTGTARYLKSKNPAIKVYIAEPSESPILAYGRIGPHKVQGIADGLIPEILDLDYIDGVVLVSSEEAINMSRELASKEGIFCGISSGCNVAAARKVALKYPDKKCIVTMLNDNGLRYLSTELCGEARERKLLDRDYQLKPEDKAKIEKYHLEIIE</sequence>
<keyword evidence="6" id="KW-0808">Transferase</keyword>
<comment type="catalytic activity">
    <reaction evidence="9">
        <text>O-acetyl-L-serine + hydrogen sulfide = L-cysteine + acetate</text>
        <dbReference type="Rhea" id="RHEA:14829"/>
        <dbReference type="ChEBI" id="CHEBI:29919"/>
        <dbReference type="ChEBI" id="CHEBI:30089"/>
        <dbReference type="ChEBI" id="CHEBI:35235"/>
        <dbReference type="ChEBI" id="CHEBI:58340"/>
        <dbReference type="EC" id="2.5.1.47"/>
    </reaction>
</comment>
<feature type="modified residue" description="N6-(pyridoxal phosphate)lysine" evidence="11">
    <location>
        <position position="50"/>
    </location>
</feature>
<dbReference type="OrthoDB" id="9808024at2"/>
<evidence type="ECO:0000313" key="14">
    <source>
        <dbReference type="Proteomes" id="UP000242329"/>
    </source>
</evidence>
<dbReference type="FunFam" id="3.40.50.1100:FF:000006">
    <property type="entry name" value="Cysteine synthase"/>
    <property type="match status" value="1"/>
</dbReference>
<comment type="pathway">
    <text evidence="2">Amino-acid biosynthesis; L-cysteine biosynthesis; L-cysteine from L-serine: step 2/2.</text>
</comment>
<keyword evidence="5" id="KW-0028">Amino-acid biosynthesis</keyword>
<name>A0A1M5R347_9FIRM</name>
<dbReference type="InterPro" id="IPR005856">
    <property type="entry name" value="Cys_synth"/>
</dbReference>
<accession>A0A1M5R347</accession>
<feature type="domain" description="Tryptophan synthase beta chain-like PALP" evidence="12">
    <location>
        <begin position="14"/>
        <end position="300"/>
    </location>
</feature>
<reference evidence="14" key="1">
    <citation type="submission" date="2016-11" db="EMBL/GenBank/DDBJ databases">
        <authorList>
            <person name="Varghese N."/>
            <person name="Submissions S."/>
        </authorList>
    </citation>
    <scope>NUCLEOTIDE SEQUENCE [LARGE SCALE GENOMIC DNA]</scope>
    <source>
        <strain evidence="14">DSM 11003</strain>
    </source>
</reference>